<keyword evidence="6" id="KW-0812">Transmembrane</keyword>
<keyword evidence="2" id="KW-0654">Proteoglycan</keyword>
<keyword evidence="2" id="KW-0325">Glycoprotein</keyword>
<dbReference type="InterPro" id="IPR013320">
    <property type="entry name" value="ConA-like_dom_sf"/>
</dbReference>
<feature type="transmembrane region" description="Helical" evidence="6">
    <location>
        <begin position="72"/>
        <end position="94"/>
    </location>
</feature>
<dbReference type="Gene3D" id="2.60.120.200">
    <property type="match status" value="1"/>
</dbReference>
<evidence type="ECO:0000259" key="7">
    <source>
        <dbReference type="PROSITE" id="PS50025"/>
    </source>
</evidence>
<name>V8NL16_OPHHA</name>
<dbReference type="SMART" id="SM00282">
    <property type="entry name" value="LamG"/>
    <property type="match status" value="1"/>
</dbReference>
<comment type="caution">
    <text evidence="5">Lacks conserved residue(s) required for the propagation of feature annotation.</text>
</comment>
<dbReference type="Proteomes" id="UP000018936">
    <property type="component" value="Unassembled WGS sequence"/>
</dbReference>
<dbReference type="EMBL" id="AZIM01003082">
    <property type="protein sequence ID" value="ETE62755.1"/>
    <property type="molecule type" value="Genomic_DNA"/>
</dbReference>
<reference evidence="8 9" key="1">
    <citation type="journal article" date="2013" name="Proc. Natl. Acad. Sci. U.S.A.">
        <title>The king cobra genome reveals dynamic gene evolution and adaptation in the snake venom system.</title>
        <authorList>
            <person name="Vonk F.J."/>
            <person name="Casewell N.R."/>
            <person name="Henkel C.V."/>
            <person name="Heimberg A.M."/>
            <person name="Jansen H.J."/>
            <person name="McCleary R.J."/>
            <person name="Kerkkamp H.M."/>
            <person name="Vos R.A."/>
            <person name="Guerreiro I."/>
            <person name="Calvete J.J."/>
            <person name="Wuster W."/>
            <person name="Woods A.E."/>
            <person name="Logan J.M."/>
            <person name="Harrison R.A."/>
            <person name="Castoe T.A."/>
            <person name="de Koning A.P."/>
            <person name="Pollock D.D."/>
            <person name="Yandell M."/>
            <person name="Calderon D."/>
            <person name="Renjifo C."/>
            <person name="Currier R.B."/>
            <person name="Salgado D."/>
            <person name="Pla D."/>
            <person name="Sanz L."/>
            <person name="Hyder A.S."/>
            <person name="Ribeiro J.M."/>
            <person name="Arntzen J.W."/>
            <person name="van den Thillart G.E."/>
            <person name="Boetzer M."/>
            <person name="Pirovano W."/>
            <person name="Dirks R.P."/>
            <person name="Spaink H.P."/>
            <person name="Duboule D."/>
            <person name="McGlinn E."/>
            <person name="Kini R.M."/>
            <person name="Richardson M.K."/>
        </authorList>
    </citation>
    <scope>NUCLEOTIDE SEQUENCE</scope>
    <source>
        <tissue evidence="8">Blood</tissue>
    </source>
</reference>
<accession>V8NL16</accession>
<keyword evidence="1" id="KW-0732">Signal</keyword>
<dbReference type="InterPro" id="IPR050372">
    <property type="entry name" value="Neurexin-related_CASP"/>
</dbReference>
<evidence type="ECO:0000256" key="2">
    <source>
        <dbReference type="ARBA" id="ARBA00022974"/>
    </source>
</evidence>
<comment type="caution">
    <text evidence="8">The sequence shown here is derived from an EMBL/GenBank/DDBJ whole genome shotgun (WGS) entry which is preliminary data.</text>
</comment>
<dbReference type="CDD" id="cd00110">
    <property type="entry name" value="LamG"/>
    <property type="match status" value="1"/>
</dbReference>
<dbReference type="PROSITE" id="PS50025">
    <property type="entry name" value="LAM_G_DOMAIN"/>
    <property type="match status" value="1"/>
</dbReference>
<dbReference type="Pfam" id="PF02210">
    <property type="entry name" value="Laminin_G_2"/>
    <property type="match status" value="1"/>
</dbReference>
<keyword evidence="6" id="KW-0472">Membrane</keyword>
<feature type="domain" description="Laminin G" evidence="7">
    <location>
        <begin position="1"/>
        <end position="208"/>
    </location>
</feature>
<evidence type="ECO:0000256" key="4">
    <source>
        <dbReference type="ARBA" id="ARBA00035005"/>
    </source>
</evidence>
<keyword evidence="9" id="KW-1185">Reference proteome</keyword>
<dbReference type="OrthoDB" id="6275838at2759"/>
<gene>
    <name evidence="8" type="ORF">L345_11487</name>
</gene>
<dbReference type="AlphaFoldDB" id="V8NL16"/>
<organism evidence="8 9">
    <name type="scientific">Ophiophagus hannah</name>
    <name type="common">King cobra</name>
    <name type="synonym">Naja hannah</name>
    <dbReference type="NCBI Taxonomy" id="8665"/>
    <lineage>
        <taxon>Eukaryota</taxon>
        <taxon>Metazoa</taxon>
        <taxon>Chordata</taxon>
        <taxon>Craniata</taxon>
        <taxon>Vertebrata</taxon>
        <taxon>Euteleostomi</taxon>
        <taxon>Lepidosauria</taxon>
        <taxon>Squamata</taxon>
        <taxon>Bifurcata</taxon>
        <taxon>Unidentata</taxon>
        <taxon>Episquamata</taxon>
        <taxon>Toxicofera</taxon>
        <taxon>Serpentes</taxon>
        <taxon>Colubroidea</taxon>
        <taxon>Elapidae</taxon>
        <taxon>Elapinae</taxon>
        <taxon>Ophiophagus</taxon>
    </lineage>
</organism>
<keyword evidence="3" id="KW-0357">Heparan sulfate</keyword>
<evidence type="ECO:0000313" key="8">
    <source>
        <dbReference type="EMBL" id="ETE62755.1"/>
    </source>
</evidence>
<feature type="non-terminal residue" evidence="8">
    <location>
        <position position="1"/>
    </location>
</feature>
<proteinExistence type="predicted"/>
<dbReference type="InterPro" id="IPR001791">
    <property type="entry name" value="Laminin_G"/>
</dbReference>
<evidence type="ECO:0000313" key="9">
    <source>
        <dbReference type="Proteomes" id="UP000018936"/>
    </source>
</evidence>
<evidence type="ECO:0000256" key="5">
    <source>
        <dbReference type="PROSITE-ProRule" id="PRU00122"/>
    </source>
</evidence>
<dbReference type="SUPFAM" id="SSF49899">
    <property type="entry name" value="Concanavalin A-like lectins/glucanases"/>
    <property type="match status" value="1"/>
</dbReference>
<protein>
    <recommendedName>
        <fullName evidence="7">Laminin G domain-containing protein</fullName>
    </recommendedName>
</protein>
<evidence type="ECO:0000256" key="6">
    <source>
        <dbReference type="SAM" id="Phobius"/>
    </source>
</evidence>
<dbReference type="PANTHER" id="PTHR15036">
    <property type="entry name" value="PIKACHURIN-LIKE PROTEIN"/>
    <property type="match status" value="1"/>
</dbReference>
<comment type="subcellular location">
    <subcellularLocation>
        <location evidence="4">Presynaptic cell membrane</location>
        <topology evidence="4">Single-pass type I membrane protein</topology>
    </subcellularLocation>
</comment>
<sequence>NTNQAKLPSQILRPSLHLPVFTVWALQALSPQPSTGVFMEVQASLFNLQLLPFGVKWLLRDSLSALGGCLPWVGLFILLSGELLVPALYIHYVFDLGNGPSLMKGNSDKPVNDNQWHNVIVSRDTNNVHTLKIDSRTVTQHSNGARNLDLKGELYIGGLSKSMFNNLPKLVASRDGFQGCLASVDLNGRLPDLIADALHRIGHVERGCDEHRNALEVLEERGA</sequence>
<dbReference type="PANTHER" id="PTHR15036:SF52">
    <property type="entry name" value="NEUREXIN-2"/>
    <property type="match status" value="1"/>
</dbReference>
<evidence type="ECO:0000256" key="3">
    <source>
        <dbReference type="ARBA" id="ARBA00023207"/>
    </source>
</evidence>
<evidence type="ECO:0000256" key="1">
    <source>
        <dbReference type="ARBA" id="ARBA00022729"/>
    </source>
</evidence>
<keyword evidence="6" id="KW-1133">Transmembrane helix</keyword>